<evidence type="ECO:0000313" key="1">
    <source>
        <dbReference type="EMBL" id="VDO77352.1"/>
    </source>
</evidence>
<dbReference type="Proteomes" id="UP000269396">
    <property type="component" value="Unassembled WGS sequence"/>
</dbReference>
<proteinExistence type="predicted"/>
<organism evidence="1 2">
    <name type="scientific">Schistosoma mattheei</name>
    <dbReference type="NCBI Taxonomy" id="31246"/>
    <lineage>
        <taxon>Eukaryota</taxon>
        <taxon>Metazoa</taxon>
        <taxon>Spiralia</taxon>
        <taxon>Lophotrochozoa</taxon>
        <taxon>Platyhelminthes</taxon>
        <taxon>Trematoda</taxon>
        <taxon>Digenea</taxon>
        <taxon>Strigeidida</taxon>
        <taxon>Schistosomatoidea</taxon>
        <taxon>Schistosomatidae</taxon>
        <taxon>Schistosoma</taxon>
    </lineage>
</organism>
<accession>A0A3P8BZG0</accession>
<evidence type="ECO:0000313" key="2">
    <source>
        <dbReference type="Proteomes" id="UP000269396"/>
    </source>
</evidence>
<gene>
    <name evidence="1" type="ORF">SMTD_LOCUS1334</name>
</gene>
<sequence length="287" mass="32965">MDPKTGLPSVICANEQLWSTPRRMIADDWESVKVDLTTSSHQTDYKFEHRSCICSVFAVETKRSCTEIKRGPSGGSAVTCENQGVWTSVNDKTYHQSKWKMVHVTLDNQLEKFDYKVPVKRDNIIKISFNVFTNLSCLSVQRGFDDTLAVTCENKRLWKSQYTNVNGTDNKDGQPFNIWKKVFVQLNNSANSDYKIFILDKPHPDFFSVSTPLNCDRKLVIELDVNFRTSCTAVSREVENEFSVNCVNKRLWISDTQIVNRNKWNSIAIQLDDTSSDYKVCLFVVIK</sequence>
<name>A0A3P8BZG0_9TREM</name>
<keyword evidence="2" id="KW-1185">Reference proteome</keyword>
<reference evidence="1 2" key="1">
    <citation type="submission" date="2018-11" db="EMBL/GenBank/DDBJ databases">
        <authorList>
            <consortium name="Pathogen Informatics"/>
        </authorList>
    </citation>
    <scope>NUCLEOTIDE SEQUENCE [LARGE SCALE GENOMIC DNA]</scope>
    <source>
        <strain>Denwood</strain>
        <strain evidence="2">Zambia</strain>
    </source>
</reference>
<dbReference type="EMBL" id="UZAL01001443">
    <property type="protein sequence ID" value="VDO77352.1"/>
    <property type="molecule type" value="Genomic_DNA"/>
</dbReference>
<dbReference type="AlphaFoldDB" id="A0A3P8BZG0"/>
<protein>
    <submittedName>
        <fullName evidence="1">Uncharacterized protein</fullName>
    </submittedName>
</protein>